<sequence>MKRSFGPAETIKSIELRLEVEAVHTFRIEASAVARLYGEDPAVVVGWLYVWNTQELAIRCSDESIVFRFVDPPIDLDRYSPRFQANKSVHARLASTRPLPSQTA</sequence>
<dbReference type="RefSeq" id="WP_220800879.1">
    <property type="nucleotide sequence ID" value="NZ_JALIEB010000013.1"/>
</dbReference>
<evidence type="ECO:0000313" key="1">
    <source>
        <dbReference type="EMBL" id="MCV3273223.1"/>
    </source>
</evidence>
<protein>
    <submittedName>
        <fullName evidence="1">Uncharacterized protein</fullName>
    </submittedName>
</protein>
<comment type="caution">
    <text evidence="1">The sequence shown here is derived from an EMBL/GenBank/DDBJ whole genome shotgun (WGS) entry which is preliminary data.</text>
</comment>
<gene>
    <name evidence="1" type="ORF">MUB52_17455</name>
</gene>
<proteinExistence type="predicted"/>
<evidence type="ECO:0000313" key="2">
    <source>
        <dbReference type="Proteomes" id="UP001208690"/>
    </source>
</evidence>
<accession>A0ABT3BI25</accession>
<dbReference type="Proteomes" id="UP001208690">
    <property type="component" value="Unassembled WGS sequence"/>
</dbReference>
<dbReference type="EMBL" id="JALIEB010000013">
    <property type="protein sequence ID" value="MCV3273223.1"/>
    <property type="molecule type" value="Genomic_DNA"/>
</dbReference>
<keyword evidence="2" id="KW-1185">Reference proteome</keyword>
<reference evidence="1 2" key="1">
    <citation type="submission" date="2022-04" db="EMBL/GenBank/DDBJ databases">
        <title>Roseobacter sp. WL0113 is a bacterium isolated from neritic sediment.</title>
        <authorList>
            <person name="Wang L."/>
            <person name="He W."/>
            <person name="Zhang D.-F."/>
        </authorList>
    </citation>
    <scope>NUCLEOTIDE SEQUENCE [LARGE SCALE GENOMIC DNA]</scope>
    <source>
        <strain evidence="1 2">WL0113</strain>
    </source>
</reference>
<organism evidence="1 2">
    <name type="scientific">Roseobacter sinensis</name>
    <dbReference type="NCBI Taxonomy" id="2931391"/>
    <lineage>
        <taxon>Bacteria</taxon>
        <taxon>Pseudomonadati</taxon>
        <taxon>Pseudomonadota</taxon>
        <taxon>Alphaproteobacteria</taxon>
        <taxon>Rhodobacterales</taxon>
        <taxon>Roseobacteraceae</taxon>
        <taxon>Roseobacter</taxon>
    </lineage>
</organism>
<name>A0ABT3BI25_9RHOB</name>